<feature type="binding site" evidence="11">
    <location>
        <begin position="124"/>
        <end position="126"/>
    </location>
    <ligand>
        <name>thiamine diphosphate</name>
        <dbReference type="ChEBI" id="CHEBI:58937"/>
    </ligand>
</feature>
<dbReference type="GO" id="GO:0009228">
    <property type="term" value="P:thiamine biosynthetic process"/>
    <property type="evidence" value="ECO:0007669"/>
    <property type="project" value="UniProtKB-UniRule"/>
</dbReference>
<organism evidence="13 14">
    <name type="scientific">Amorphus orientalis</name>
    <dbReference type="NCBI Taxonomy" id="649198"/>
    <lineage>
        <taxon>Bacteria</taxon>
        <taxon>Pseudomonadati</taxon>
        <taxon>Pseudomonadota</taxon>
        <taxon>Alphaproteobacteria</taxon>
        <taxon>Hyphomicrobiales</taxon>
        <taxon>Amorphaceae</taxon>
        <taxon>Amorphus</taxon>
    </lineage>
</organism>
<dbReference type="InterPro" id="IPR005477">
    <property type="entry name" value="Dxylulose-5-P_synthase"/>
</dbReference>
<evidence type="ECO:0000256" key="9">
    <source>
        <dbReference type="ARBA" id="ARBA00023229"/>
    </source>
</evidence>
<keyword evidence="6 11" id="KW-0460">Magnesium</keyword>
<dbReference type="GO" id="GO:0008661">
    <property type="term" value="F:1-deoxy-D-xylulose-5-phosphate synthase activity"/>
    <property type="evidence" value="ECO:0007669"/>
    <property type="project" value="UniProtKB-UniRule"/>
</dbReference>
<dbReference type="GO" id="GO:0019288">
    <property type="term" value="P:isopentenyl diphosphate biosynthetic process, methylerythritol 4-phosphate pathway"/>
    <property type="evidence" value="ECO:0007669"/>
    <property type="project" value="UniProtKB-ARBA"/>
</dbReference>
<dbReference type="PANTHER" id="PTHR43322">
    <property type="entry name" value="1-D-DEOXYXYLULOSE 5-PHOSPHATE SYNTHASE-RELATED"/>
    <property type="match status" value="1"/>
</dbReference>
<comment type="caution">
    <text evidence="13">The sequence shown here is derived from an EMBL/GenBank/DDBJ whole genome shotgun (WGS) entry which is preliminary data.</text>
</comment>
<dbReference type="FunFam" id="3.40.50.920:FF:000002">
    <property type="entry name" value="1-deoxy-D-xylulose-5-phosphate synthase"/>
    <property type="match status" value="1"/>
</dbReference>
<dbReference type="InterPro" id="IPR005475">
    <property type="entry name" value="Transketolase-like_Pyr-bd"/>
</dbReference>
<dbReference type="GO" id="GO:0000287">
    <property type="term" value="F:magnesium ion binding"/>
    <property type="evidence" value="ECO:0007669"/>
    <property type="project" value="UniProtKB-UniRule"/>
</dbReference>
<dbReference type="Gene3D" id="3.40.50.920">
    <property type="match status" value="1"/>
</dbReference>
<accession>A0AAE3VMB0</accession>
<evidence type="ECO:0000256" key="8">
    <source>
        <dbReference type="ARBA" id="ARBA00023052"/>
    </source>
</evidence>
<dbReference type="InterPro" id="IPR049557">
    <property type="entry name" value="Transketolase_CS"/>
</dbReference>
<feature type="binding site" evidence="11">
    <location>
        <position position="155"/>
    </location>
    <ligand>
        <name>Mg(2+)</name>
        <dbReference type="ChEBI" id="CHEBI:18420"/>
    </ligand>
</feature>
<comment type="subunit">
    <text evidence="3 11">Homodimer.</text>
</comment>
<feature type="domain" description="Transketolase-like pyrimidine-binding" evidence="12">
    <location>
        <begin position="324"/>
        <end position="489"/>
    </location>
</feature>
<dbReference type="Pfam" id="PF02780">
    <property type="entry name" value="Transketolase_C"/>
    <property type="match status" value="1"/>
</dbReference>
<dbReference type="AlphaFoldDB" id="A0AAE3VMB0"/>
<dbReference type="SUPFAM" id="SSF52518">
    <property type="entry name" value="Thiamin diphosphate-binding fold (THDP-binding)"/>
    <property type="match status" value="2"/>
</dbReference>
<dbReference type="EMBL" id="JAUSUL010000001">
    <property type="protein sequence ID" value="MDQ0314365.1"/>
    <property type="molecule type" value="Genomic_DNA"/>
</dbReference>
<dbReference type="SUPFAM" id="SSF52922">
    <property type="entry name" value="TK C-terminal domain-like"/>
    <property type="match status" value="1"/>
</dbReference>
<feature type="binding site" evidence="11">
    <location>
        <position position="184"/>
    </location>
    <ligand>
        <name>thiamine diphosphate</name>
        <dbReference type="ChEBI" id="CHEBI:58937"/>
    </ligand>
</feature>
<evidence type="ECO:0000256" key="5">
    <source>
        <dbReference type="ARBA" id="ARBA00022723"/>
    </source>
</evidence>
<name>A0AAE3VMB0_9HYPH</name>
<comment type="function">
    <text evidence="10 11">Catalyzes the acyloin condensation reaction between C atoms 2 and 3 of pyruvate and glyceraldehyde 3-phosphate to yield 1-deoxy-D-xylulose-5-phosphate (DXP).</text>
</comment>
<dbReference type="InterPro" id="IPR009014">
    <property type="entry name" value="Transketo_C/PFOR_II"/>
</dbReference>
<comment type="cofactor">
    <cofactor evidence="11">
        <name>Mg(2+)</name>
        <dbReference type="ChEBI" id="CHEBI:18420"/>
    </cofactor>
    <text evidence="11">Binds 1 Mg(2+) ion per subunit.</text>
</comment>
<dbReference type="SMART" id="SM00861">
    <property type="entry name" value="Transket_pyr"/>
    <property type="match status" value="1"/>
</dbReference>
<evidence type="ECO:0000256" key="2">
    <source>
        <dbReference type="ARBA" id="ARBA00011081"/>
    </source>
</evidence>
<sequence>MTDATEPTSRTPLLDQVRDPSDLRHFADHDLRQLADELRQETIDAVSVTGGHLGAGLGVVELTVALHYVFDTPRDKVIWDVGHQCYPHKILTGRRDRIRTLRQGGGLSGFTKRSESEFDPFGAAHSSTSISAGLGFAVARDLAGEKHNVVSVIGDGAMSAGMAYEAMNNAGAMDERLIVILNDNDMSIAPPVGAMSAYLARLTSGDAYVSMREAVKGLVSHLPRFVERGAARAEEFARGLAMGGTLFEEMGFYYVGPIDGHNLQHLLPVLRNVRDAKRGPILVHAITQKGKGYAPAEGSSDKYHGVSKFDVVTGKQAKAVSNAPSYTKVFGQSLINEARKDDRIVAITAAMPSGTGIDLFEEVFPSRTFDVGIAEQHGVTFAAGLAAAGMKPFAAIYSTFLQRAYDQIVHDVAIQELPVRFAIDRAGYVGADGSTHAGSFDVAYLSCLPGFTVMAAADEAELRHMVATAAAHDSGPIAFRYPRGEGVGVEMPEAGVPLAIGKGRVLREGTTVAILSLGTRLSSALKAAEELEAQGVSTTVADARFAKPIDTDLIGRLAREHQILITVEEGSVGGFSSQVLHYLAGAGLLENGLRVRPLVMPDVFVDQDKPEQMYAAAGLDAQGIVRTVFEALGRDQVTVASARRA</sequence>
<comment type="catalytic activity">
    <reaction evidence="11">
        <text>D-glyceraldehyde 3-phosphate + pyruvate + H(+) = 1-deoxy-D-xylulose 5-phosphate + CO2</text>
        <dbReference type="Rhea" id="RHEA:12605"/>
        <dbReference type="ChEBI" id="CHEBI:15361"/>
        <dbReference type="ChEBI" id="CHEBI:15378"/>
        <dbReference type="ChEBI" id="CHEBI:16526"/>
        <dbReference type="ChEBI" id="CHEBI:57792"/>
        <dbReference type="ChEBI" id="CHEBI:59776"/>
        <dbReference type="EC" id="2.2.1.7"/>
    </reaction>
</comment>
<evidence type="ECO:0000256" key="4">
    <source>
        <dbReference type="ARBA" id="ARBA00022679"/>
    </source>
</evidence>
<keyword evidence="9 11" id="KW-0414">Isoprene biosynthesis</keyword>
<keyword evidence="8 11" id="KW-0786">Thiamine pyrophosphate</keyword>
<evidence type="ECO:0000259" key="12">
    <source>
        <dbReference type="SMART" id="SM00861"/>
    </source>
</evidence>
<dbReference type="PANTHER" id="PTHR43322:SF5">
    <property type="entry name" value="1-DEOXY-D-XYLULOSE-5-PHOSPHATE SYNTHASE, CHLOROPLASTIC"/>
    <property type="match status" value="1"/>
</dbReference>
<evidence type="ECO:0000256" key="11">
    <source>
        <dbReference type="HAMAP-Rule" id="MF_00315"/>
    </source>
</evidence>
<dbReference type="Pfam" id="PF02779">
    <property type="entry name" value="Transket_pyr"/>
    <property type="match status" value="1"/>
</dbReference>
<keyword evidence="14" id="KW-1185">Reference proteome</keyword>
<evidence type="ECO:0000256" key="10">
    <source>
        <dbReference type="ARBA" id="ARBA00055605"/>
    </source>
</evidence>
<dbReference type="FunFam" id="3.40.50.970:FF:000005">
    <property type="entry name" value="1-deoxy-D-xylulose-5-phosphate synthase"/>
    <property type="match status" value="1"/>
</dbReference>
<dbReference type="Proteomes" id="UP001229244">
    <property type="component" value="Unassembled WGS sequence"/>
</dbReference>
<feature type="binding site" evidence="11">
    <location>
        <position position="184"/>
    </location>
    <ligand>
        <name>Mg(2+)</name>
        <dbReference type="ChEBI" id="CHEBI:18420"/>
    </ligand>
</feature>
<reference evidence="13" key="1">
    <citation type="submission" date="2023-07" db="EMBL/GenBank/DDBJ databases">
        <title>Genomic Encyclopedia of Type Strains, Phase IV (KMG-IV): sequencing the most valuable type-strain genomes for metagenomic binning, comparative biology and taxonomic classification.</title>
        <authorList>
            <person name="Goeker M."/>
        </authorList>
    </citation>
    <scope>NUCLEOTIDE SEQUENCE</scope>
    <source>
        <strain evidence="13">DSM 21202</strain>
    </source>
</reference>
<dbReference type="GO" id="GO:0030976">
    <property type="term" value="F:thiamine pyrophosphate binding"/>
    <property type="evidence" value="ECO:0007669"/>
    <property type="project" value="UniProtKB-UniRule"/>
</dbReference>
<feature type="binding site" evidence="11">
    <location>
        <position position="375"/>
    </location>
    <ligand>
        <name>thiamine diphosphate</name>
        <dbReference type="ChEBI" id="CHEBI:58937"/>
    </ligand>
</feature>
<comment type="similarity">
    <text evidence="2 11">Belongs to the transketolase family. DXPS subfamily.</text>
</comment>
<evidence type="ECO:0000313" key="13">
    <source>
        <dbReference type="EMBL" id="MDQ0314365.1"/>
    </source>
</evidence>
<evidence type="ECO:0000256" key="6">
    <source>
        <dbReference type="ARBA" id="ARBA00022842"/>
    </source>
</evidence>
<proteinExistence type="inferred from homology"/>
<evidence type="ECO:0000313" key="14">
    <source>
        <dbReference type="Proteomes" id="UP001229244"/>
    </source>
</evidence>
<dbReference type="NCBIfam" id="NF003933">
    <property type="entry name" value="PRK05444.2-2"/>
    <property type="match status" value="1"/>
</dbReference>
<feature type="binding site" evidence="11">
    <location>
        <begin position="156"/>
        <end position="157"/>
    </location>
    <ligand>
        <name>thiamine diphosphate</name>
        <dbReference type="ChEBI" id="CHEBI:58937"/>
    </ligand>
</feature>
<comment type="pathway">
    <text evidence="1 11">Metabolic intermediate biosynthesis; 1-deoxy-D-xylulose 5-phosphate biosynthesis; 1-deoxy-D-xylulose 5-phosphate from D-glyceraldehyde 3-phosphate and pyruvate: step 1/1.</text>
</comment>
<dbReference type="RefSeq" id="WP_306884138.1">
    <property type="nucleotide sequence ID" value="NZ_JAUSUL010000001.1"/>
</dbReference>
<gene>
    <name evidence="11" type="primary">dxs</name>
    <name evidence="13" type="ORF">J2S73_000802</name>
</gene>
<dbReference type="GO" id="GO:0016114">
    <property type="term" value="P:terpenoid biosynthetic process"/>
    <property type="evidence" value="ECO:0007669"/>
    <property type="project" value="UniProtKB-UniRule"/>
</dbReference>
<evidence type="ECO:0000256" key="3">
    <source>
        <dbReference type="ARBA" id="ARBA00011738"/>
    </source>
</evidence>
<keyword evidence="5 11" id="KW-0479">Metal-binding</keyword>
<dbReference type="CDD" id="cd07033">
    <property type="entry name" value="TPP_PYR_DXS_TK_like"/>
    <property type="match status" value="1"/>
</dbReference>
<feature type="binding site" evidence="11">
    <location>
        <position position="293"/>
    </location>
    <ligand>
        <name>thiamine diphosphate</name>
        <dbReference type="ChEBI" id="CHEBI:58937"/>
    </ligand>
</feature>
<dbReference type="NCBIfam" id="TIGR00204">
    <property type="entry name" value="dxs"/>
    <property type="match status" value="1"/>
</dbReference>
<dbReference type="HAMAP" id="MF_00315">
    <property type="entry name" value="DXP_synth"/>
    <property type="match status" value="1"/>
</dbReference>
<dbReference type="Gene3D" id="3.40.50.970">
    <property type="match status" value="2"/>
</dbReference>
<keyword evidence="4 11" id="KW-0808">Transferase</keyword>
<evidence type="ECO:0000256" key="1">
    <source>
        <dbReference type="ARBA" id="ARBA00004980"/>
    </source>
</evidence>
<evidence type="ECO:0000256" key="7">
    <source>
        <dbReference type="ARBA" id="ARBA00022977"/>
    </source>
</evidence>
<dbReference type="Pfam" id="PF13292">
    <property type="entry name" value="DXP_synthase_N"/>
    <property type="match status" value="1"/>
</dbReference>
<keyword evidence="7 11" id="KW-0784">Thiamine biosynthesis</keyword>
<dbReference type="EC" id="2.2.1.7" evidence="11"/>
<dbReference type="InterPro" id="IPR033248">
    <property type="entry name" value="Transketolase_C"/>
</dbReference>
<feature type="binding site" evidence="11">
    <location>
        <position position="83"/>
    </location>
    <ligand>
        <name>thiamine diphosphate</name>
        <dbReference type="ChEBI" id="CHEBI:58937"/>
    </ligand>
</feature>
<protein>
    <recommendedName>
        <fullName evidence="11">1-deoxy-D-xylulose-5-phosphate synthase</fullName>
        <ecNumber evidence="11">2.2.1.7</ecNumber>
    </recommendedName>
    <alternativeName>
        <fullName evidence="11">1-deoxyxylulose-5-phosphate synthase</fullName>
        <shortName evidence="11">DXP synthase</shortName>
        <shortName evidence="11">DXPS</shortName>
    </alternativeName>
</protein>
<comment type="cofactor">
    <cofactor evidence="11">
        <name>thiamine diphosphate</name>
        <dbReference type="ChEBI" id="CHEBI:58937"/>
    </cofactor>
    <text evidence="11">Binds 1 thiamine pyrophosphate per subunit.</text>
</comment>
<dbReference type="InterPro" id="IPR029061">
    <property type="entry name" value="THDP-binding"/>
</dbReference>
<dbReference type="PROSITE" id="PS00801">
    <property type="entry name" value="TRANSKETOLASE_1"/>
    <property type="match status" value="1"/>
</dbReference>
<dbReference type="CDD" id="cd02007">
    <property type="entry name" value="TPP_DXS"/>
    <property type="match status" value="1"/>
</dbReference>